<dbReference type="SUPFAM" id="SSF75445">
    <property type="entry name" value="D-ribose-5-phosphate isomerase (RpiA), lid domain"/>
    <property type="match status" value="1"/>
</dbReference>
<keyword evidence="8" id="KW-0413">Isomerase</keyword>
<evidence type="ECO:0000259" key="10">
    <source>
        <dbReference type="Pfam" id="PF03101"/>
    </source>
</evidence>
<evidence type="ECO:0000256" key="3">
    <source>
        <dbReference type="ARBA" id="ARBA00011959"/>
    </source>
</evidence>
<organism evidence="11 12">
    <name type="scientific">Rhamnella rubrinervis</name>
    <dbReference type="NCBI Taxonomy" id="2594499"/>
    <lineage>
        <taxon>Eukaryota</taxon>
        <taxon>Viridiplantae</taxon>
        <taxon>Streptophyta</taxon>
        <taxon>Embryophyta</taxon>
        <taxon>Tracheophyta</taxon>
        <taxon>Spermatophyta</taxon>
        <taxon>Magnoliopsida</taxon>
        <taxon>eudicotyledons</taxon>
        <taxon>Gunneridae</taxon>
        <taxon>Pentapetalae</taxon>
        <taxon>rosids</taxon>
        <taxon>fabids</taxon>
        <taxon>Rosales</taxon>
        <taxon>Rhamnaceae</taxon>
        <taxon>rhamnoid group</taxon>
        <taxon>Rhamneae</taxon>
        <taxon>Rhamnella</taxon>
    </lineage>
</organism>
<sequence>MREKGKRMSISGAKRFNIETTTNFWVARSFTLEMGDDSNVDIKVEVPCRSERVDDDKVGEHRVSVLGDEVEAPTVGMVFSSEEEVRNYFSKYAQHEGFGIYRRSSRCGDDGKLRYFTLACARAGKMRGSHGNNRFPWRQSPKTNCKAKINVAVESDARVYVCHVVLEHNHDLSPGQVQRNICKKSGSRRVQKRCEGKEQVGSMAQELSHEIGGKVLGCENLTSGEGVSCSGQLGNGVNHLLCHDIGHSVGQNVFHHLSRSPIPAISENFQDALKSVLVKRAVGLVKSGMVIGLGTGSTLSLVIEELGKLIKEGKLKGIVAVGTNYQSRSIARRFGVTTVKFYRVDLNDVHSIDIAFDVVDEVDFNKNLLKGSGATHTVQKVVYSMADMCIILADHARVVHRLGSKFPVTVEVLPIAVTPVLRRLVALGGVPEIRSALRKDGPVITDLGNMIIDVGFPNGLQNPAEVEKNINLIPGVVDNGIVSGVATTVLVAFRNGGNVNVMNLEEYVELVVEFENRSGARELEALSPELKPNDGNKHNGRREASDVILEIGPGTRNLAKKLLEAGKKVIAIEVDPHVVLELQRRFQGSYLSGHLKLQYLDSIEASMVSIAIDYQLANIVSIT</sequence>
<comment type="pathway">
    <text evidence="1">Carbohydrate degradation; pentose phosphate pathway; D-ribose 5-phosphate from D-ribulose 5-phosphate (non-oxidative stage): step 1/1.</text>
</comment>
<evidence type="ECO:0000256" key="6">
    <source>
        <dbReference type="ARBA" id="ARBA00022691"/>
    </source>
</evidence>
<dbReference type="GO" id="GO:0005737">
    <property type="term" value="C:cytoplasm"/>
    <property type="evidence" value="ECO:0007669"/>
    <property type="project" value="TreeGrafter"/>
</dbReference>
<feature type="domain" description="FAR1" evidence="10">
    <location>
        <begin position="87"/>
        <end position="173"/>
    </location>
</feature>
<evidence type="ECO:0000256" key="1">
    <source>
        <dbReference type="ARBA" id="ARBA00004988"/>
    </source>
</evidence>
<dbReference type="Gene3D" id="3.40.50.150">
    <property type="entry name" value="Vaccinia Virus protein VP39"/>
    <property type="match status" value="1"/>
</dbReference>
<keyword evidence="7" id="KW-0694">RNA-binding</keyword>
<dbReference type="PANTHER" id="PTHR11934">
    <property type="entry name" value="RIBOSE-5-PHOSPHATE ISOMERASE"/>
    <property type="match status" value="1"/>
</dbReference>
<dbReference type="GO" id="GO:0009052">
    <property type="term" value="P:pentose-phosphate shunt, non-oxidative branch"/>
    <property type="evidence" value="ECO:0007669"/>
    <property type="project" value="InterPro"/>
</dbReference>
<dbReference type="HAMAP" id="MF_00170">
    <property type="entry name" value="Rib_5P_isom_A"/>
    <property type="match status" value="1"/>
</dbReference>
<dbReference type="InterPro" id="IPR004330">
    <property type="entry name" value="FAR1_DNA_bnd_dom"/>
</dbReference>
<comment type="caution">
    <text evidence="11">The sequence shown here is derived from an EMBL/GenBank/DDBJ whole genome shotgun (WGS) entry which is preliminary data.</text>
</comment>
<dbReference type="OrthoDB" id="747268at2759"/>
<evidence type="ECO:0000313" key="12">
    <source>
        <dbReference type="Proteomes" id="UP000796880"/>
    </source>
</evidence>
<reference evidence="11" key="1">
    <citation type="submission" date="2020-03" db="EMBL/GenBank/DDBJ databases">
        <title>A high-quality chromosome-level genome assembly of a woody plant with both climbing and erect habits, Rhamnella rubrinervis.</title>
        <authorList>
            <person name="Lu Z."/>
            <person name="Yang Y."/>
            <person name="Zhu X."/>
            <person name="Sun Y."/>
        </authorList>
    </citation>
    <scope>NUCLEOTIDE SEQUENCE</scope>
    <source>
        <strain evidence="11">BYM</strain>
        <tissue evidence="11">Leaf</tissue>
    </source>
</reference>
<evidence type="ECO:0000256" key="4">
    <source>
        <dbReference type="ARBA" id="ARBA00022603"/>
    </source>
</evidence>
<dbReference type="GO" id="GO:0004751">
    <property type="term" value="F:ribose-5-phosphate isomerase activity"/>
    <property type="evidence" value="ECO:0007669"/>
    <property type="project" value="UniProtKB-EC"/>
</dbReference>
<evidence type="ECO:0000313" key="11">
    <source>
        <dbReference type="EMBL" id="KAF3456603.1"/>
    </source>
</evidence>
<dbReference type="AlphaFoldDB" id="A0A8K0HR47"/>
<dbReference type="GO" id="GO:0003723">
    <property type="term" value="F:RNA binding"/>
    <property type="evidence" value="ECO:0007669"/>
    <property type="project" value="UniProtKB-KW"/>
</dbReference>
<evidence type="ECO:0000256" key="2">
    <source>
        <dbReference type="ARBA" id="ARBA00008088"/>
    </source>
</evidence>
<proteinExistence type="inferred from homology"/>
<dbReference type="EMBL" id="VOIH02000001">
    <property type="protein sequence ID" value="KAF3456603.1"/>
    <property type="molecule type" value="Genomic_DNA"/>
</dbReference>
<dbReference type="InterPro" id="IPR037171">
    <property type="entry name" value="NagB/RpiA_transferase-like"/>
</dbReference>
<dbReference type="Proteomes" id="UP000796880">
    <property type="component" value="Unassembled WGS sequence"/>
</dbReference>
<keyword evidence="5" id="KW-0808">Transferase</keyword>
<evidence type="ECO:0000256" key="7">
    <source>
        <dbReference type="ARBA" id="ARBA00022884"/>
    </source>
</evidence>
<accession>A0A8K0HR47</accession>
<evidence type="ECO:0000256" key="9">
    <source>
        <dbReference type="ARBA" id="ARBA00029734"/>
    </source>
</evidence>
<dbReference type="SUPFAM" id="SSF100950">
    <property type="entry name" value="NagB/RpiA/CoA transferase-like"/>
    <property type="match status" value="1"/>
</dbReference>
<dbReference type="InterPro" id="IPR020672">
    <property type="entry name" value="Ribose5P_isomerase_typA_subgr"/>
</dbReference>
<dbReference type="Pfam" id="PF06026">
    <property type="entry name" value="Rib_5-P_isom_A"/>
    <property type="match status" value="1"/>
</dbReference>
<comment type="similarity">
    <text evidence="2">Belongs to the ribose 5-phosphate isomerase family.</text>
</comment>
<dbReference type="GO" id="GO:0006014">
    <property type="term" value="P:D-ribose metabolic process"/>
    <property type="evidence" value="ECO:0007669"/>
    <property type="project" value="TreeGrafter"/>
</dbReference>
<gene>
    <name evidence="11" type="ORF">FNV43_RR01257</name>
</gene>
<evidence type="ECO:0000256" key="8">
    <source>
        <dbReference type="ARBA" id="ARBA00023235"/>
    </source>
</evidence>
<dbReference type="UniPathway" id="UPA00115">
    <property type="reaction ID" value="UER00412"/>
</dbReference>
<dbReference type="Pfam" id="PF00398">
    <property type="entry name" value="RrnaAD"/>
    <property type="match status" value="1"/>
</dbReference>
<dbReference type="GO" id="GO:0032259">
    <property type="term" value="P:methylation"/>
    <property type="evidence" value="ECO:0007669"/>
    <property type="project" value="UniProtKB-KW"/>
</dbReference>
<dbReference type="Pfam" id="PF03101">
    <property type="entry name" value="FAR1"/>
    <property type="match status" value="1"/>
</dbReference>
<dbReference type="InterPro" id="IPR029063">
    <property type="entry name" value="SAM-dependent_MTases_sf"/>
</dbReference>
<protein>
    <recommendedName>
        <fullName evidence="3">ribose-5-phosphate isomerase</fullName>
        <ecNumber evidence="3">5.3.1.6</ecNumber>
    </recommendedName>
    <alternativeName>
        <fullName evidence="9">Phosphoriboisomerase</fullName>
    </alternativeName>
</protein>
<keyword evidence="12" id="KW-1185">Reference proteome</keyword>
<keyword evidence="4" id="KW-0489">Methyltransferase</keyword>
<dbReference type="SUPFAM" id="SSF53335">
    <property type="entry name" value="S-adenosyl-L-methionine-dependent methyltransferases"/>
    <property type="match status" value="1"/>
</dbReference>
<dbReference type="CDD" id="cd01398">
    <property type="entry name" value="RPI_A"/>
    <property type="match status" value="1"/>
</dbReference>
<name>A0A8K0HR47_9ROSA</name>
<dbReference type="Gene3D" id="3.30.70.260">
    <property type="match status" value="1"/>
</dbReference>
<dbReference type="EC" id="5.3.1.6" evidence="3"/>
<dbReference type="InterPro" id="IPR001737">
    <property type="entry name" value="KsgA/Erm"/>
</dbReference>
<keyword evidence="6" id="KW-0949">S-adenosyl-L-methionine</keyword>
<evidence type="ECO:0000256" key="5">
    <source>
        <dbReference type="ARBA" id="ARBA00022679"/>
    </source>
</evidence>
<dbReference type="GO" id="GO:0008168">
    <property type="term" value="F:methyltransferase activity"/>
    <property type="evidence" value="ECO:0007669"/>
    <property type="project" value="UniProtKB-KW"/>
</dbReference>
<dbReference type="InterPro" id="IPR004788">
    <property type="entry name" value="Ribose5P_isomerase_type_A"/>
</dbReference>
<dbReference type="NCBIfam" id="TIGR00021">
    <property type="entry name" value="rpiA"/>
    <property type="match status" value="1"/>
</dbReference>
<dbReference type="PANTHER" id="PTHR11934:SF0">
    <property type="entry name" value="RIBOSE-5-PHOSPHATE ISOMERASE"/>
    <property type="match status" value="1"/>
</dbReference>
<dbReference type="Gene3D" id="3.40.50.1360">
    <property type="match status" value="1"/>
</dbReference>